<evidence type="ECO:0000313" key="1">
    <source>
        <dbReference type="EMBL" id="SFF57046.1"/>
    </source>
</evidence>
<dbReference type="AlphaFoldDB" id="A0A1I2JW43"/>
<organism evidence="1 2">
    <name type="scientific">Halobacillus alkaliphilus</name>
    <dbReference type="NCBI Taxonomy" id="396056"/>
    <lineage>
        <taxon>Bacteria</taxon>
        <taxon>Bacillati</taxon>
        <taxon>Bacillota</taxon>
        <taxon>Bacilli</taxon>
        <taxon>Bacillales</taxon>
        <taxon>Bacillaceae</taxon>
        <taxon>Halobacillus</taxon>
    </lineage>
</organism>
<gene>
    <name evidence="1" type="ORF">SAMN05216353_10225</name>
</gene>
<sequence length="37" mass="4452">MSYLSAKVVKISQEIIRFDNDFGQEYLLFFPTRLPRE</sequence>
<evidence type="ECO:0000313" key="2">
    <source>
        <dbReference type="Proteomes" id="UP000198897"/>
    </source>
</evidence>
<dbReference type="EMBL" id="FOOG01000002">
    <property type="protein sequence ID" value="SFF57046.1"/>
    <property type="molecule type" value="Genomic_DNA"/>
</dbReference>
<keyword evidence="2" id="KW-1185">Reference proteome</keyword>
<name>A0A1I2JW43_9BACI</name>
<reference evidence="2" key="1">
    <citation type="submission" date="2016-10" db="EMBL/GenBank/DDBJ databases">
        <authorList>
            <person name="Varghese N."/>
            <person name="Submissions S."/>
        </authorList>
    </citation>
    <scope>NUCLEOTIDE SEQUENCE [LARGE SCALE GENOMIC DNA]</scope>
    <source>
        <strain evidence="2">FP5</strain>
    </source>
</reference>
<dbReference type="Proteomes" id="UP000198897">
    <property type="component" value="Unassembled WGS sequence"/>
</dbReference>
<accession>A0A1I2JW43</accession>
<proteinExistence type="predicted"/>
<protein>
    <submittedName>
        <fullName evidence="1">Uncharacterized protein</fullName>
    </submittedName>
</protein>